<accession>A0ABN1CCV3</accession>
<evidence type="ECO:0000313" key="2">
    <source>
        <dbReference type="EMBL" id="GAA0516002.1"/>
    </source>
</evidence>
<gene>
    <name evidence="2" type="ORF">GCM10008937_24680</name>
</gene>
<dbReference type="EMBL" id="BAAADB010000023">
    <property type="protein sequence ID" value="GAA0516002.1"/>
    <property type="molecule type" value="Genomic_DNA"/>
</dbReference>
<feature type="region of interest" description="Disordered" evidence="1">
    <location>
        <begin position="109"/>
        <end position="128"/>
    </location>
</feature>
<evidence type="ECO:0008006" key="4">
    <source>
        <dbReference type="Google" id="ProtNLM"/>
    </source>
</evidence>
<evidence type="ECO:0000256" key="1">
    <source>
        <dbReference type="SAM" id="MobiDB-lite"/>
    </source>
</evidence>
<evidence type="ECO:0000313" key="3">
    <source>
        <dbReference type="Proteomes" id="UP001500191"/>
    </source>
</evidence>
<name>A0ABN1CCV3_9DEIO</name>
<dbReference type="RefSeq" id="WP_343759303.1">
    <property type="nucleotide sequence ID" value="NZ_BAAADB010000023.1"/>
</dbReference>
<protein>
    <recommendedName>
        <fullName evidence="4">DUF4177 domain-containing protein</fullName>
    </recommendedName>
</protein>
<sequence length="128" mass="14758">MLLSEVAVGASSLMWLERAGGDEVPQVERRVTWEYALYAHGETEIPTMTADGFSMQAKSFAYWEDPEGRQQQDEVLELEETLGVKDRDILNWAGKQGWELVTYEREMDGRHSRRLTFKRPVQLPAPQQ</sequence>
<organism evidence="2 3">
    <name type="scientific">Deinococcus depolymerans</name>
    <dbReference type="NCBI Taxonomy" id="392408"/>
    <lineage>
        <taxon>Bacteria</taxon>
        <taxon>Thermotogati</taxon>
        <taxon>Deinococcota</taxon>
        <taxon>Deinococci</taxon>
        <taxon>Deinococcales</taxon>
        <taxon>Deinococcaceae</taxon>
        <taxon>Deinococcus</taxon>
    </lineage>
</organism>
<reference evidence="2 3" key="1">
    <citation type="journal article" date="2019" name="Int. J. Syst. Evol. Microbiol.">
        <title>The Global Catalogue of Microorganisms (GCM) 10K type strain sequencing project: providing services to taxonomists for standard genome sequencing and annotation.</title>
        <authorList>
            <consortium name="The Broad Institute Genomics Platform"/>
            <consortium name="The Broad Institute Genome Sequencing Center for Infectious Disease"/>
            <person name="Wu L."/>
            <person name="Ma J."/>
        </authorList>
    </citation>
    <scope>NUCLEOTIDE SEQUENCE [LARGE SCALE GENOMIC DNA]</scope>
    <source>
        <strain evidence="2 3">JCM 14368</strain>
    </source>
</reference>
<keyword evidence="3" id="KW-1185">Reference proteome</keyword>
<dbReference type="Proteomes" id="UP001500191">
    <property type="component" value="Unassembled WGS sequence"/>
</dbReference>
<comment type="caution">
    <text evidence="2">The sequence shown here is derived from an EMBL/GenBank/DDBJ whole genome shotgun (WGS) entry which is preliminary data.</text>
</comment>
<proteinExistence type="predicted"/>